<organism evidence="2 3">
    <name type="scientific">Paraglaciecola algarum</name>
    <dbReference type="NCBI Taxonomy" id="3050085"/>
    <lineage>
        <taxon>Bacteria</taxon>
        <taxon>Pseudomonadati</taxon>
        <taxon>Pseudomonadota</taxon>
        <taxon>Gammaproteobacteria</taxon>
        <taxon>Alteromonadales</taxon>
        <taxon>Alteromonadaceae</taxon>
        <taxon>Paraglaciecola</taxon>
    </lineage>
</organism>
<dbReference type="EMBL" id="JAKGAS010000002">
    <property type="protein sequence ID" value="MCF2947621.1"/>
    <property type="molecule type" value="Genomic_DNA"/>
</dbReference>
<keyword evidence="3" id="KW-1185">Reference proteome</keyword>
<accession>A0ABS9D7H8</accession>
<evidence type="ECO:0000313" key="3">
    <source>
        <dbReference type="Proteomes" id="UP001521137"/>
    </source>
</evidence>
<name>A0ABS9D7H8_9ALTE</name>
<dbReference type="Proteomes" id="UP001521137">
    <property type="component" value="Unassembled WGS sequence"/>
</dbReference>
<feature type="domain" description="HDOD" evidence="1">
    <location>
        <begin position="96"/>
        <end position="288"/>
    </location>
</feature>
<dbReference type="Pfam" id="PF08668">
    <property type="entry name" value="HDOD"/>
    <property type="match status" value="1"/>
</dbReference>
<evidence type="ECO:0000259" key="1">
    <source>
        <dbReference type="PROSITE" id="PS51833"/>
    </source>
</evidence>
<dbReference type="PROSITE" id="PS51833">
    <property type="entry name" value="HDOD"/>
    <property type="match status" value="1"/>
</dbReference>
<sequence length="381" mass="43921">MEQRLKNRFNDLFLDPKLAKENMLNEGKAKVSVVDQEQSKRARQLLQVEKQAIREKDLNHKVELNFLHSISEQIDNEIESRMLPQLDDIDNIFNKIVGIDQAMAELLDAVSIKAATISKIEPLATELPWFYTDLMKLINQPKYRRIDSKGRPVLVDSLKVGLSFFGLENLSIVITSLAFRRWLPQITDPYPQIKHRIWEEALATANSCKQIATVSKLDPHHAFCLGMLQTTGKIVVTRMYFRLFEEVQREALIETEKFRKHEEHKALLKTKPNGDFLNILIEKYAFNISAKLIDKMAMKRVFINNAIQEVQQNLADADLSPLAVVLKQGNAYAKYRILKSHKLIDMQQAREFVRSMKMPKGALELLKITDVRALNLAIEED</sequence>
<protein>
    <submittedName>
        <fullName evidence="2">HDOD domain-containing protein</fullName>
    </submittedName>
</protein>
<proteinExistence type="predicted"/>
<dbReference type="SUPFAM" id="SSF109604">
    <property type="entry name" value="HD-domain/PDEase-like"/>
    <property type="match status" value="1"/>
</dbReference>
<reference evidence="2 3" key="1">
    <citation type="submission" date="2022-01" db="EMBL/GenBank/DDBJ databases">
        <title>Paraglaciecola sp. G1-23.</title>
        <authorList>
            <person name="Jin M.S."/>
            <person name="Han D.M."/>
            <person name="Kim H.M."/>
            <person name="Jeon C.O."/>
        </authorList>
    </citation>
    <scope>NUCLEOTIDE SEQUENCE [LARGE SCALE GENOMIC DNA]</scope>
    <source>
        <strain evidence="2 3">G1-23</strain>
    </source>
</reference>
<gene>
    <name evidence="2" type="ORF">L0668_05835</name>
</gene>
<dbReference type="InterPro" id="IPR013976">
    <property type="entry name" value="HDOD"/>
</dbReference>
<evidence type="ECO:0000313" key="2">
    <source>
        <dbReference type="EMBL" id="MCF2947621.1"/>
    </source>
</evidence>
<dbReference type="Gene3D" id="1.10.3210.10">
    <property type="entry name" value="Hypothetical protein af1432"/>
    <property type="match status" value="1"/>
</dbReference>
<dbReference type="RefSeq" id="WP_235311141.1">
    <property type="nucleotide sequence ID" value="NZ_JAKGAS010000002.1"/>
</dbReference>
<comment type="caution">
    <text evidence="2">The sequence shown here is derived from an EMBL/GenBank/DDBJ whole genome shotgun (WGS) entry which is preliminary data.</text>
</comment>